<keyword evidence="4 5" id="KW-0012">Acyltransferase</keyword>
<evidence type="ECO:0000313" key="7">
    <source>
        <dbReference type="EMBL" id="MBC8545601.1"/>
    </source>
</evidence>
<sequence length="199" mass="22028">MTEKEKMLSGRLYLASDPELAAARERALGLTYRFNQLLPWETEEQQRILRELLGRIGTTFQINQPFRCDYGCNIQIGENFYCNYNCTILDVAPVTIGDNVLFAPNVSLFTAGHPLDAELRNTGLEYGFPITIGDNVWVGGNVTVCPQVTIGDGAVIGAGSVVTRDIPANVVAAGNPCRVLRPVAERDRTYYFQDRPVEP</sequence>
<evidence type="ECO:0000259" key="6">
    <source>
        <dbReference type="SMART" id="SM01266"/>
    </source>
</evidence>
<dbReference type="Proteomes" id="UP000653127">
    <property type="component" value="Unassembled WGS sequence"/>
</dbReference>
<evidence type="ECO:0000256" key="1">
    <source>
        <dbReference type="ARBA" id="ARBA00007274"/>
    </source>
</evidence>
<comment type="caution">
    <text evidence="7">The sequence shown here is derived from an EMBL/GenBank/DDBJ whole genome shotgun (WGS) entry which is preliminary data.</text>
</comment>
<dbReference type="InterPro" id="IPR018357">
    <property type="entry name" value="Hexapep_transf_CS"/>
</dbReference>
<dbReference type="Pfam" id="PF12464">
    <property type="entry name" value="Mac"/>
    <property type="match status" value="1"/>
</dbReference>
<evidence type="ECO:0000256" key="4">
    <source>
        <dbReference type="ARBA" id="ARBA00023315"/>
    </source>
</evidence>
<dbReference type="CDD" id="cd03357">
    <property type="entry name" value="LbH_MAT_GAT"/>
    <property type="match status" value="1"/>
</dbReference>
<keyword evidence="2 5" id="KW-0808">Transferase</keyword>
<dbReference type="Gene3D" id="2.160.10.10">
    <property type="entry name" value="Hexapeptide repeat proteins"/>
    <property type="match status" value="1"/>
</dbReference>
<dbReference type="GO" id="GO:0008870">
    <property type="term" value="F:galactoside O-acetyltransferase activity"/>
    <property type="evidence" value="ECO:0007669"/>
    <property type="project" value="TreeGrafter"/>
</dbReference>
<organism evidence="7 8">
    <name type="scientific">Ligaoa zhengdingensis</name>
    <dbReference type="NCBI Taxonomy" id="2763658"/>
    <lineage>
        <taxon>Bacteria</taxon>
        <taxon>Bacillati</taxon>
        <taxon>Bacillota</taxon>
        <taxon>Clostridia</taxon>
        <taxon>Eubacteriales</taxon>
        <taxon>Oscillospiraceae</taxon>
        <taxon>Ligaoa</taxon>
    </lineage>
</organism>
<reference evidence="7" key="1">
    <citation type="submission" date="2020-08" db="EMBL/GenBank/DDBJ databases">
        <title>Genome public.</title>
        <authorList>
            <person name="Liu C."/>
            <person name="Sun Q."/>
        </authorList>
    </citation>
    <scope>NUCLEOTIDE SEQUENCE</scope>
    <source>
        <strain evidence="7">NSJ-31</strain>
    </source>
</reference>
<accession>A0A926I3X5</accession>
<protein>
    <recommendedName>
        <fullName evidence="5">Acetyltransferase</fullName>
        <ecNumber evidence="5">2.3.1.-</ecNumber>
    </recommendedName>
</protein>
<dbReference type="SMART" id="SM01266">
    <property type="entry name" value="Mac"/>
    <property type="match status" value="1"/>
</dbReference>
<dbReference type="PANTHER" id="PTHR43017:SF1">
    <property type="entry name" value="ACETYLTRANSFERASE YJL218W-RELATED"/>
    <property type="match status" value="1"/>
</dbReference>
<dbReference type="InterPro" id="IPR024688">
    <property type="entry name" value="Mac_dom"/>
</dbReference>
<keyword evidence="8" id="KW-1185">Reference proteome</keyword>
<proteinExistence type="inferred from homology"/>
<dbReference type="InterPro" id="IPR039369">
    <property type="entry name" value="LacA-like"/>
</dbReference>
<evidence type="ECO:0000256" key="3">
    <source>
        <dbReference type="ARBA" id="ARBA00022737"/>
    </source>
</evidence>
<dbReference type="Pfam" id="PF00132">
    <property type="entry name" value="Hexapep"/>
    <property type="match status" value="1"/>
</dbReference>
<gene>
    <name evidence="7" type="ORF">H8711_01435</name>
</gene>
<comment type="similarity">
    <text evidence="1 5">Belongs to the transferase hexapeptide repeat family.</text>
</comment>
<dbReference type="FunFam" id="2.160.10.10:FF:000008">
    <property type="entry name" value="Maltose O-acetyltransferase"/>
    <property type="match status" value="1"/>
</dbReference>
<dbReference type="EC" id="2.3.1.-" evidence="5"/>
<evidence type="ECO:0000313" key="8">
    <source>
        <dbReference type="Proteomes" id="UP000653127"/>
    </source>
</evidence>
<dbReference type="EMBL" id="JACRST010000001">
    <property type="protein sequence ID" value="MBC8545601.1"/>
    <property type="molecule type" value="Genomic_DNA"/>
</dbReference>
<evidence type="ECO:0000256" key="2">
    <source>
        <dbReference type="ARBA" id="ARBA00022679"/>
    </source>
</evidence>
<dbReference type="PANTHER" id="PTHR43017">
    <property type="entry name" value="GALACTOSIDE O-ACETYLTRANSFERASE"/>
    <property type="match status" value="1"/>
</dbReference>
<dbReference type="InterPro" id="IPR011004">
    <property type="entry name" value="Trimer_LpxA-like_sf"/>
</dbReference>
<dbReference type="SUPFAM" id="SSF51161">
    <property type="entry name" value="Trimeric LpxA-like enzymes"/>
    <property type="match status" value="1"/>
</dbReference>
<dbReference type="PROSITE" id="PS00101">
    <property type="entry name" value="HEXAPEP_TRANSFERASES"/>
    <property type="match status" value="1"/>
</dbReference>
<dbReference type="InterPro" id="IPR001451">
    <property type="entry name" value="Hexapep"/>
</dbReference>
<dbReference type="RefSeq" id="WP_249281753.1">
    <property type="nucleotide sequence ID" value="NZ_JACRST010000001.1"/>
</dbReference>
<dbReference type="AlphaFoldDB" id="A0A926I3X5"/>
<feature type="domain" description="Maltose/galactoside acetyltransferase" evidence="6">
    <location>
        <begin position="4"/>
        <end position="58"/>
    </location>
</feature>
<keyword evidence="3" id="KW-0677">Repeat</keyword>
<evidence type="ECO:0000256" key="5">
    <source>
        <dbReference type="RuleBase" id="RU367021"/>
    </source>
</evidence>
<name>A0A926I3X5_9FIRM</name>